<gene>
    <name evidence="2" type="ORF">DQQ10_22790</name>
</gene>
<dbReference type="AlphaFoldDB" id="A0A364XYQ7"/>
<evidence type="ECO:0000313" key="2">
    <source>
        <dbReference type="EMBL" id="RAV98569.1"/>
    </source>
</evidence>
<dbReference type="PROSITE" id="PS51257">
    <property type="entry name" value="PROKAR_LIPOPROTEIN"/>
    <property type="match status" value="1"/>
</dbReference>
<proteinExistence type="predicted"/>
<dbReference type="EMBL" id="QMFY01000016">
    <property type="protein sequence ID" value="RAV98569.1"/>
    <property type="molecule type" value="Genomic_DNA"/>
</dbReference>
<comment type="caution">
    <text evidence="2">The sequence shown here is derived from an EMBL/GenBank/DDBJ whole genome shotgun (WGS) entry which is preliminary data.</text>
</comment>
<evidence type="ECO:0000256" key="1">
    <source>
        <dbReference type="SAM" id="SignalP"/>
    </source>
</evidence>
<reference evidence="2 3" key="1">
    <citation type="submission" date="2018-06" db="EMBL/GenBank/DDBJ databases">
        <title>Chryseolinea flavus sp. nov., a member of the phylum Bacteroidetes isolated from soil.</title>
        <authorList>
            <person name="Li Y."/>
            <person name="Wang J."/>
        </authorList>
    </citation>
    <scope>NUCLEOTIDE SEQUENCE [LARGE SCALE GENOMIC DNA]</scope>
    <source>
        <strain evidence="2 3">SDU1-6</strain>
    </source>
</reference>
<evidence type="ECO:0000313" key="3">
    <source>
        <dbReference type="Proteomes" id="UP000251889"/>
    </source>
</evidence>
<keyword evidence="3" id="KW-1185">Reference proteome</keyword>
<evidence type="ECO:0008006" key="4">
    <source>
        <dbReference type="Google" id="ProtNLM"/>
    </source>
</evidence>
<protein>
    <recommendedName>
        <fullName evidence="4">BACON domain-containing protein</fullName>
    </recommendedName>
</protein>
<accession>A0A364XYQ7</accession>
<name>A0A364XYQ7_9BACT</name>
<dbReference type="Gene3D" id="2.60.40.2880">
    <property type="entry name" value="MmpS1-5, C-terminal soluble domain"/>
    <property type="match status" value="1"/>
</dbReference>
<feature type="chain" id="PRO_5016792396" description="BACON domain-containing protein" evidence="1">
    <location>
        <begin position="28"/>
        <end position="136"/>
    </location>
</feature>
<dbReference type="Proteomes" id="UP000251889">
    <property type="component" value="Unassembled WGS sequence"/>
</dbReference>
<sequence>MVQTVKLMKNRLAMYGLVWVLAMVAMACSSDDGDDNAGSREVKFEVTGNFTGQLNAVLITASGGGTSESINALPWSKTITYESNVPTTQISIAGAGGDPGETITVKVIVGGKEKSSTPGTATNSGTIAVAAPSYAF</sequence>
<organism evidence="2 3">
    <name type="scientific">Pseudochryseolinea flava</name>
    <dbReference type="NCBI Taxonomy" id="2059302"/>
    <lineage>
        <taxon>Bacteria</taxon>
        <taxon>Pseudomonadati</taxon>
        <taxon>Bacteroidota</taxon>
        <taxon>Cytophagia</taxon>
        <taxon>Cytophagales</taxon>
        <taxon>Fulvivirgaceae</taxon>
        <taxon>Pseudochryseolinea</taxon>
    </lineage>
</organism>
<keyword evidence="1" id="KW-0732">Signal</keyword>
<dbReference type="InterPro" id="IPR038468">
    <property type="entry name" value="MmpS_C"/>
</dbReference>
<feature type="signal peptide" evidence="1">
    <location>
        <begin position="1"/>
        <end position="27"/>
    </location>
</feature>